<dbReference type="AlphaFoldDB" id="G9YD54"/>
<evidence type="ECO:0000313" key="2">
    <source>
        <dbReference type="Proteomes" id="UP000005959"/>
    </source>
</evidence>
<organism evidence="1 2">
    <name type="scientific">Hafnia alvei ATCC 51873</name>
    <dbReference type="NCBI Taxonomy" id="1002364"/>
    <lineage>
        <taxon>Bacteria</taxon>
        <taxon>Pseudomonadati</taxon>
        <taxon>Pseudomonadota</taxon>
        <taxon>Gammaproteobacteria</taxon>
        <taxon>Enterobacterales</taxon>
        <taxon>Hafniaceae</taxon>
        <taxon>Hafnia</taxon>
    </lineage>
</organism>
<dbReference type="Proteomes" id="UP000005959">
    <property type="component" value="Unassembled WGS sequence"/>
</dbReference>
<proteinExistence type="predicted"/>
<evidence type="ECO:0000313" key="1">
    <source>
        <dbReference type="EMBL" id="EHM38096.1"/>
    </source>
</evidence>
<sequence length="59" mass="6717">MGALIVFVQLIVRNRMKLFYAEKIFMSDTNFVVGSAFTQAVQYPLMLINVFKIIINDGS</sequence>
<comment type="caution">
    <text evidence="1">The sequence shown here is derived from an EMBL/GenBank/DDBJ whole genome shotgun (WGS) entry which is preliminary data.</text>
</comment>
<dbReference type="HOGENOM" id="CLU_2954094_0_0_6"/>
<protein>
    <submittedName>
        <fullName evidence="1">Uncharacterized protein</fullName>
    </submittedName>
</protein>
<reference evidence="1 2" key="1">
    <citation type="submission" date="2011-08" db="EMBL/GenBank/DDBJ databases">
        <authorList>
            <person name="Weinstock G."/>
            <person name="Sodergren E."/>
            <person name="Clifton S."/>
            <person name="Fulton L."/>
            <person name="Fulton B."/>
            <person name="Courtney L."/>
            <person name="Fronick C."/>
            <person name="Harrison M."/>
            <person name="Strong C."/>
            <person name="Farmer C."/>
            <person name="Delahaunty K."/>
            <person name="Markovic C."/>
            <person name="Hall O."/>
            <person name="Minx P."/>
            <person name="Tomlinson C."/>
            <person name="Mitreva M."/>
            <person name="Hou S."/>
            <person name="Chen J."/>
            <person name="Wollam A."/>
            <person name="Pepin K.H."/>
            <person name="Johnson M."/>
            <person name="Bhonagiri V."/>
            <person name="Zhang X."/>
            <person name="Suruliraj S."/>
            <person name="Warren W."/>
            <person name="Chinwalla A."/>
            <person name="Mardis E.R."/>
            <person name="Wilson R.K."/>
        </authorList>
    </citation>
    <scope>NUCLEOTIDE SEQUENCE [LARGE SCALE GENOMIC DNA]</scope>
    <source>
        <strain evidence="1 2">ATCC 51873</strain>
    </source>
</reference>
<name>G9YD54_HAFAL</name>
<accession>G9YD54</accession>
<dbReference type="PATRIC" id="fig|1002364.3.peg.4089"/>
<dbReference type="EMBL" id="AGCI01000107">
    <property type="protein sequence ID" value="EHM38096.1"/>
    <property type="molecule type" value="Genomic_DNA"/>
</dbReference>
<gene>
    <name evidence="1" type="ORF">HMPREF0454_04552</name>
</gene>